<organism evidence="1 2">
    <name type="scientific">Dendrothele bispora (strain CBS 962.96)</name>
    <dbReference type="NCBI Taxonomy" id="1314807"/>
    <lineage>
        <taxon>Eukaryota</taxon>
        <taxon>Fungi</taxon>
        <taxon>Dikarya</taxon>
        <taxon>Basidiomycota</taxon>
        <taxon>Agaricomycotina</taxon>
        <taxon>Agaricomycetes</taxon>
        <taxon>Agaricomycetidae</taxon>
        <taxon>Agaricales</taxon>
        <taxon>Agaricales incertae sedis</taxon>
        <taxon>Dendrothele</taxon>
    </lineage>
</organism>
<evidence type="ECO:0000313" key="2">
    <source>
        <dbReference type="Proteomes" id="UP000297245"/>
    </source>
</evidence>
<reference evidence="1 2" key="1">
    <citation type="journal article" date="2019" name="Nat. Ecol. Evol.">
        <title>Megaphylogeny resolves global patterns of mushroom evolution.</title>
        <authorList>
            <person name="Varga T."/>
            <person name="Krizsan K."/>
            <person name="Foldi C."/>
            <person name="Dima B."/>
            <person name="Sanchez-Garcia M."/>
            <person name="Sanchez-Ramirez S."/>
            <person name="Szollosi G.J."/>
            <person name="Szarkandi J.G."/>
            <person name="Papp V."/>
            <person name="Albert L."/>
            <person name="Andreopoulos W."/>
            <person name="Angelini C."/>
            <person name="Antonin V."/>
            <person name="Barry K.W."/>
            <person name="Bougher N.L."/>
            <person name="Buchanan P."/>
            <person name="Buyck B."/>
            <person name="Bense V."/>
            <person name="Catcheside P."/>
            <person name="Chovatia M."/>
            <person name="Cooper J."/>
            <person name="Damon W."/>
            <person name="Desjardin D."/>
            <person name="Finy P."/>
            <person name="Geml J."/>
            <person name="Haridas S."/>
            <person name="Hughes K."/>
            <person name="Justo A."/>
            <person name="Karasinski D."/>
            <person name="Kautmanova I."/>
            <person name="Kiss B."/>
            <person name="Kocsube S."/>
            <person name="Kotiranta H."/>
            <person name="LaButti K.M."/>
            <person name="Lechner B.E."/>
            <person name="Liimatainen K."/>
            <person name="Lipzen A."/>
            <person name="Lukacs Z."/>
            <person name="Mihaltcheva S."/>
            <person name="Morgado L.N."/>
            <person name="Niskanen T."/>
            <person name="Noordeloos M.E."/>
            <person name="Ohm R.A."/>
            <person name="Ortiz-Santana B."/>
            <person name="Ovrebo C."/>
            <person name="Racz N."/>
            <person name="Riley R."/>
            <person name="Savchenko A."/>
            <person name="Shiryaev A."/>
            <person name="Soop K."/>
            <person name="Spirin V."/>
            <person name="Szebenyi C."/>
            <person name="Tomsovsky M."/>
            <person name="Tulloss R.E."/>
            <person name="Uehling J."/>
            <person name="Grigoriev I.V."/>
            <person name="Vagvolgyi C."/>
            <person name="Papp T."/>
            <person name="Martin F.M."/>
            <person name="Miettinen O."/>
            <person name="Hibbett D.S."/>
            <person name="Nagy L.G."/>
        </authorList>
    </citation>
    <scope>NUCLEOTIDE SEQUENCE [LARGE SCALE GENOMIC DNA]</scope>
    <source>
        <strain evidence="1 2">CBS 962.96</strain>
    </source>
</reference>
<dbReference type="EMBL" id="ML179272">
    <property type="protein sequence ID" value="THU92651.1"/>
    <property type="molecule type" value="Genomic_DNA"/>
</dbReference>
<gene>
    <name evidence="1" type="ORF">K435DRAFT_206907</name>
</gene>
<accession>A0A4S8LTH7</accession>
<keyword evidence="2" id="KW-1185">Reference proteome</keyword>
<evidence type="ECO:0000313" key="1">
    <source>
        <dbReference type="EMBL" id="THU92651.1"/>
    </source>
</evidence>
<sequence>MPVVVILNVVGISESTEVPTELSELCFESELEPEELDNYNKEQWRTSAGLFEEMPKYVRDFKELLVIIESNLSP</sequence>
<proteinExistence type="predicted"/>
<dbReference type="AlphaFoldDB" id="A0A4S8LTH7"/>
<dbReference type="Proteomes" id="UP000297245">
    <property type="component" value="Unassembled WGS sequence"/>
</dbReference>
<name>A0A4S8LTH7_DENBC</name>
<protein>
    <submittedName>
        <fullName evidence="1">Uncharacterized protein</fullName>
    </submittedName>
</protein>